<dbReference type="RefSeq" id="WP_009519796.1">
    <property type="nucleotide sequence ID" value="NZ_CCAE010000007.1"/>
</dbReference>
<feature type="region of interest" description="Disordered" evidence="1">
    <location>
        <begin position="194"/>
        <end position="218"/>
    </location>
</feature>
<organism evidence="2 3">
    <name type="scientific">Hydrogenophaga intermedia</name>
    <dbReference type="NCBI Taxonomy" id="65786"/>
    <lineage>
        <taxon>Bacteria</taxon>
        <taxon>Pseudomonadati</taxon>
        <taxon>Pseudomonadota</taxon>
        <taxon>Betaproteobacteria</taxon>
        <taxon>Burkholderiales</taxon>
        <taxon>Comamonadaceae</taxon>
        <taxon>Hydrogenophaga</taxon>
    </lineage>
</organism>
<keyword evidence="3" id="KW-1185">Reference proteome</keyword>
<dbReference type="EMBL" id="CCAE010000007">
    <property type="protein sequence ID" value="CDN87033.1"/>
    <property type="molecule type" value="Genomic_DNA"/>
</dbReference>
<proteinExistence type="predicted"/>
<protein>
    <submittedName>
        <fullName evidence="2">Phage-like protein</fullName>
    </submittedName>
</protein>
<dbReference type="Proteomes" id="UP000028878">
    <property type="component" value="Unassembled WGS sequence"/>
</dbReference>
<dbReference type="AlphaFoldDB" id="A0A1L1PGB5"/>
<evidence type="ECO:0000313" key="2">
    <source>
        <dbReference type="EMBL" id="CDN87033.1"/>
    </source>
</evidence>
<gene>
    <name evidence="2" type="ORF">BN948_01452</name>
</gene>
<name>A0A1L1PGB5_HYDIT</name>
<accession>A0A1L1PGB5</accession>
<evidence type="ECO:0000313" key="3">
    <source>
        <dbReference type="Proteomes" id="UP000028878"/>
    </source>
</evidence>
<reference evidence="3" key="1">
    <citation type="submission" date="2014-11" db="EMBL/GenBank/DDBJ databases">
        <title>Draft genome sequence of Hydrogenophaga intermedia S1.</title>
        <authorList>
            <person name="Gan H.M."/>
            <person name="Chew T.H."/>
            <person name="Stolz A."/>
        </authorList>
    </citation>
    <scope>NUCLEOTIDE SEQUENCE [LARGE SCALE GENOMIC DNA]</scope>
    <source>
        <strain evidence="3">S1</strain>
    </source>
</reference>
<evidence type="ECO:0000256" key="1">
    <source>
        <dbReference type="SAM" id="MobiDB-lite"/>
    </source>
</evidence>
<sequence>MAKPTQETIHDLLVRNIPRELVMGLEEAKLVGAQRAYAAARGMDDGHLPSVVGQLRHFHMNESFHRALSVGGASPSPLRGNQIITGRAGIFTLARFNTKYGVWNSGRRSETRKQMSLANAAIEPLVQPELFSDYVSPSDAVVFLVACFAGSLHVQPETPVSIQIAVPDRNMESWLFREPVDLFVKRYDQKPTTAQDDLAMPKLKKNIGKQQDKDGTGS</sequence>